<dbReference type="eggNOG" id="KOG2483">
    <property type="taxonomic scope" value="Eukaryota"/>
</dbReference>
<feature type="domain" description="BHLH" evidence="4">
    <location>
        <begin position="311"/>
        <end position="362"/>
    </location>
</feature>
<evidence type="ECO:0000256" key="1">
    <source>
        <dbReference type="ARBA" id="ARBA00023125"/>
    </source>
</evidence>
<feature type="compositionally biased region" description="Basic and acidic residues" evidence="3">
    <location>
        <begin position="109"/>
        <end position="133"/>
    </location>
</feature>
<dbReference type="KEGG" id="bcom:BAUCODRAFT_75925"/>
<feature type="region of interest" description="Disordered" evidence="3">
    <location>
        <begin position="192"/>
        <end position="245"/>
    </location>
</feature>
<gene>
    <name evidence="5" type="ORF">BAUCODRAFT_75925</name>
</gene>
<dbReference type="OrthoDB" id="8964853at2759"/>
<dbReference type="OMA" id="WAFPDSA"/>
<feature type="compositionally biased region" description="Gly residues" evidence="3">
    <location>
        <begin position="424"/>
        <end position="436"/>
    </location>
</feature>
<dbReference type="RefSeq" id="XP_007679371.1">
    <property type="nucleotide sequence ID" value="XM_007681181.1"/>
</dbReference>
<keyword evidence="1" id="KW-0238">DNA-binding</keyword>
<evidence type="ECO:0000313" key="6">
    <source>
        <dbReference type="Proteomes" id="UP000011761"/>
    </source>
</evidence>
<feature type="compositionally biased region" description="Polar residues" evidence="3">
    <location>
        <begin position="8"/>
        <end position="40"/>
    </location>
</feature>
<feature type="region of interest" description="Disordered" evidence="3">
    <location>
        <begin position="166"/>
        <end position="185"/>
    </location>
</feature>
<feature type="region of interest" description="Disordered" evidence="3">
    <location>
        <begin position="261"/>
        <end position="307"/>
    </location>
</feature>
<dbReference type="Pfam" id="PF00010">
    <property type="entry name" value="HLH"/>
    <property type="match status" value="1"/>
</dbReference>
<dbReference type="EMBL" id="KB445560">
    <property type="protein sequence ID" value="EMC93194.1"/>
    <property type="molecule type" value="Genomic_DNA"/>
</dbReference>
<feature type="compositionally biased region" description="Polar residues" evidence="3">
    <location>
        <begin position="289"/>
        <end position="307"/>
    </location>
</feature>
<dbReference type="SUPFAM" id="SSF47459">
    <property type="entry name" value="HLH, helix-loop-helix DNA-binding domain"/>
    <property type="match status" value="1"/>
</dbReference>
<name>M2N2I7_BAUPA</name>
<keyword evidence="6" id="KW-1185">Reference proteome</keyword>
<dbReference type="Gene3D" id="4.10.280.10">
    <property type="entry name" value="Helix-loop-helix DNA-binding domain"/>
    <property type="match status" value="1"/>
</dbReference>
<dbReference type="STRING" id="717646.M2N2I7"/>
<evidence type="ECO:0000313" key="5">
    <source>
        <dbReference type="EMBL" id="EMC93194.1"/>
    </source>
</evidence>
<dbReference type="GeneID" id="19116990"/>
<dbReference type="GO" id="GO:0003700">
    <property type="term" value="F:DNA-binding transcription factor activity"/>
    <property type="evidence" value="ECO:0007669"/>
    <property type="project" value="TreeGrafter"/>
</dbReference>
<dbReference type="PANTHER" id="PTHR10328">
    <property type="entry name" value="PROTEIN MAX MYC-ASSOCIATED FACTOR X"/>
    <property type="match status" value="1"/>
</dbReference>
<dbReference type="PROSITE" id="PS50888">
    <property type="entry name" value="BHLH"/>
    <property type="match status" value="1"/>
</dbReference>
<dbReference type="AlphaFoldDB" id="M2N2I7"/>
<evidence type="ECO:0000259" key="4">
    <source>
        <dbReference type="PROSITE" id="PS50888"/>
    </source>
</evidence>
<reference evidence="5 6" key="1">
    <citation type="journal article" date="2012" name="PLoS Pathog.">
        <title>Diverse lifestyles and strategies of plant pathogenesis encoded in the genomes of eighteen Dothideomycetes fungi.</title>
        <authorList>
            <person name="Ohm R.A."/>
            <person name="Feau N."/>
            <person name="Henrissat B."/>
            <person name="Schoch C.L."/>
            <person name="Horwitz B.A."/>
            <person name="Barry K.W."/>
            <person name="Condon B.J."/>
            <person name="Copeland A.C."/>
            <person name="Dhillon B."/>
            <person name="Glaser F."/>
            <person name="Hesse C.N."/>
            <person name="Kosti I."/>
            <person name="LaButti K."/>
            <person name="Lindquist E.A."/>
            <person name="Lucas S."/>
            <person name="Salamov A.A."/>
            <person name="Bradshaw R.E."/>
            <person name="Ciuffetti L."/>
            <person name="Hamelin R.C."/>
            <person name="Kema G.H.J."/>
            <person name="Lawrence C."/>
            <person name="Scott J.A."/>
            <person name="Spatafora J.W."/>
            <person name="Turgeon B.G."/>
            <person name="de Wit P.J.G.M."/>
            <person name="Zhong S."/>
            <person name="Goodwin S.B."/>
            <person name="Grigoriev I.V."/>
        </authorList>
    </citation>
    <scope>NUCLEOTIDE SEQUENCE [LARGE SCALE GENOMIC DNA]</scope>
    <source>
        <strain evidence="5 6">UAMH 10762</strain>
    </source>
</reference>
<keyword evidence="2" id="KW-0539">Nucleus</keyword>
<dbReference type="SMART" id="SM00353">
    <property type="entry name" value="HLH"/>
    <property type="match status" value="1"/>
</dbReference>
<evidence type="ECO:0000256" key="2">
    <source>
        <dbReference type="ARBA" id="ARBA00023242"/>
    </source>
</evidence>
<organism evidence="5 6">
    <name type="scientific">Baudoinia panamericana (strain UAMH 10762)</name>
    <name type="common">Angels' share fungus</name>
    <name type="synonym">Baudoinia compniacensis (strain UAMH 10762)</name>
    <dbReference type="NCBI Taxonomy" id="717646"/>
    <lineage>
        <taxon>Eukaryota</taxon>
        <taxon>Fungi</taxon>
        <taxon>Dikarya</taxon>
        <taxon>Ascomycota</taxon>
        <taxon>Pezizomycotina</taxon>
        <taxon>Dothideomycetes</taxon>
        <taxon>Dothideomycetidae</taxon>
        <taxon>Mycosphaerellales</taxon>
        <taxon>Teratosphaeriaceae</taxon>
        <taxon>Baudoinia</taxon>
    </lineage>
</organism>
<dbReference type="HOGENOM" id="CLU_017046_1_1_1"/>
<feature type="region of interest" description="Disordered" evidence="3">
    <location>
        <begin position="424"/>
        <end position="454"/>
    </location>
</feature>
<dbReference type="GO" id="GO:0046983">
    <property type="term" value="F:protein dimerization activity"/>
    <property type="evidence" value="ECO:0007669"/>
    <property type="project" value="InterPro"/>
</dbReference>
<dbReference type="Proteomes" id="UP000011761">
    <property type="component" value="Unassembled WGS sequence"/>
</dbReference>
<accession>M2N2I7</accession>
<sequence length="472" mass="51690">MAAPLAQQHHSPSQLPSISSLTNGLPRMQSQLSPDQQSATEPLRPDSGTWPQPQSKNNSSNAQGLQVHTLLNPDDSPPRNSIPKTPQSARIPQSATSTGSQLPSINQGFHHDPNRDSRDYPPTLDSRRSSVDSRMHQTFNSLYINGPRSPYESNNTSQVSLAASLRNPNNGMPMSPLNGRSSIGRDRHPAPRVAPPIMPVGRLSGGPDPTASRPTQGYAWAFPDQPIPEESRTSDSDESSVRGVSRNNSFAASSIRSSIFSTDSAMPSGQRRFDDEQATTHHHTMQHRAVQNLQNEGVSPQNVGNYSRTPELRVSHKLAERKRRSEMKDLFEELNKAVPTSGGTKASKWEILSKAIEYIRSIQQNEGRINSELSRLQRDSDYGRDAQKENEMLKTEVQVMHQHLRRLDPNAPHVYGHFTSQLQGAGGPQMNGGGPGISLPPLNQEPPHAFNGAPHTHAAAMQGVEYGGYGGR</sequence>
<feature type="region of interest" description="Disordered" evidence="3">
    <location>
        <begin position="1"/>
        <end position="133"/>
    </location>
</feature>
<dbReference type="GO" id="GO:0045944">
    <property type="term" value="P:positive regulation of transcription by RNA polymerase II"/>
    <property type="evidence" value="ECO:0007669"/>
    <property type="project" value="TreeGrafter"/>
</dbReference>
<evidence type="ECO:0000256" key="3">
    <source>
        <dbReference type="SAM" id="MobiDB-lite"/>
    </source>
</evidence>
<dbReference type="InterPro" id="IPR036638">
    <property type="entry name" value="HLH_DNA-bd_sf"/>
</dbReference>
<dbReference type="InterPro" id="IPR011598">
    <property type="entry name" value="bHLH_dom"/>
</dbReference>
<dbReference type="PANTHER" id="PTHR10328:SF15">
    <property type="entry name" value="BHLH TRANSCRIPTION FACTOR"/>
    <property type="match status" value="1"/>
</dbReference>
<feature type="compositionally biased region" description="Polar residues" evidence="3">
    <location>
        <begin position="78"/>
        <end position="107"/>
    </location>
</feature>
<feature type="compositionally biased region" description="Polar residues" evidence="3">
    <location>
        <begin position="49"/>
        <end position="66"/>
    </location>
</feature>
<proteinExistence type="predicted"/>
<dbReference type="GO" id="GO:0090575">
    <property type="term" value="C:RNA polymerase II transcription regulator complex"/>
    <property type="evidence" value="ECO:0007669"/>
    <property type="project" value="TreeGrafter"/>
</dbReference>
<protein>
    <recommendedName>
        <fullName evidence="4">BHLH domain-containing protein</fullName>
    </recommendedName>
</protein>
<dbReference type="GO" id="GO:0003677">
    <property type="term" value="F:DNA binding"/>
    <property type="evidence" value="ECO:0007669"/>
    <property type="project" value="UniProtKB-KW"/>
</dbReference>